<evidence type="ECO:0000313" key="5">
    <source>
        <dbReference type="Proteomes" id="UP000052268"/>
    </source>
</evidence>
<evidence type="ECO:0000256" key="2">
    <source>
        <dbReference type="ARBA" id="ARBA00022553"/>
    </source>
</evidence>
<dbReference type="InterPro" id="IPR024011">
    <property type="entry name" value="Biosynth_lucif-like_mOase_dom"/>
</dbReference>
<dbReference type="SUPFAM" id="SSF53328">
    <property type="entry name" value="Formyltransferase"/>
    <property type="match status" value="1"/>
</dbReference>
<evidence type="ECO:0000259" key="3">
    <source>
        <dbReference type="PROSITE" id="PS50075"/>
    </source>
</evidence>
<keyword evidence="2" id="KW-0597">Phosphoprotein</keyword>
<dbReference type="SUPFAM" id="SSF51679">
    <property type="entry name" value="Bacterial luciferase-like"/>
    <property type="match status" value="1"/>
</dbReference>
<dbReference type="SUPFAM" id="SSF47336">
    <property type="entry name" value="ACP-like"/>
    <property type="match status" value="1"/>
</dbReference>
<dbReference type="GO" id="GO:0031177">
    <property type="term" value="F:phosphopantetheine binding"/>
    <property type="evidence" value="ECO:0007669"/>
    <property type="project" value="InterPro"/>
</dbReference>
<dbReference type="InterPro" id="IPR036477">
    <property type="entry name" value="Formyl_transf_N_sf"/>
</dbReference>
<dbReference type="Pfam" id="PF13193">
    <property type="entry name" value="AMP-binding_C"/>
    <property type="match status" value="1"/>
</dbReference>
<dbReference type="PATRIC" id="fig|1114963.3.peg.1970"/>
<dbReference type="Proteomes" id="UP000052268">
    <property type="component" value="Unassembled WGS sequence"/>
</dbReference>
<dbReference type="PROSITE" id="PS50075">
    <property type="entry name" value="CARRIER"/>
    <property type="match status" value="1"/>
</dbReference>
<dbReference type="Pfam" id="PF00501">
    <property type="entry name" value="AMP-binding"/>
    <property type="match status" value="2"/>
</dbReference>
<protein>
    <submittedName>
        <fullName evidence="4">Peptide synthetase</fullName>
    </submittedName>
</protein>
<dbReference type="SMART" id="SM00823">
    <property type="entry name" value="PKS_PP"/>
    <property type="match status" value="1"/>
</dbReference>
<dbReference type="Gene3D" id="3.40.50.12780">
    <property type="entry name" value="N-terminal domain of ligase-like"/>
    <property type="match status" value="2"/>
</dbReference>
<dbReference type="SUPFAM" id="SSF52777">
    <property type="entry name" value="CoA-dependent acyltransferases"/>
    <property type="match status" value="1"/>
</dbReference>
<dbReference type="GO" id="GO:0005737">
    <property type="term" value="C:cytoplasm"/>
    <property type="evidence" value="ECO:0007669"/>
    <property type="project" value="TreeGrafter"/>
</dbReference>
<dbReference type="InterPro" id="IPR011251">
    <property type="entry name" value="Luciferase-like_dom"/>
</dbReference>
<organism evidence="4 5">
    <name type="scientific">Novosphingobium barchaimii LL02</name>
    <dbReference type="NCBI Taxonomy" id="1114963"/>
    <lineage>
        <taxon>Bacteria</taxon>
        <taxon>Pseudomonadati</taxon>
        <taxon>Pseudomonadota</taxon>
        <taxon>Alphaproteobacteria</taxon>
        <taxon>Sphingomonadales</taxon>
        <taxon>Sphingomonadaceae</taxon>
        <taxon>Novosphingobium</taxon>
    </lineage>
</organism>
<evidence type="ECO:0000313" key="4">
    <source>
        <dbReference type="EMBL" id="KMS56386.1"/>
    </source>
</evidence>
<dbReference type="InterPro" id="IPR005793">
    <property type="entry name" value="Formyl_trans_C"/>
</dbReference>
<dbReference type="Pfam" id="PF00550">
    <property type="entry name" value="PP-binding"/>
    <property type="match status" value="1"/>
</dbReference>
<comment type="caution">
    <text evidence="4">The sequence shown here is derived from an EMBL/GenBank/DDBJ whole genome shotgun (WGS) entry which is preliminary data.</text>
</comment>
<dbReference type="InterPro" id="IPR009081">
    <property type="entry name" value="PP-bd_ACP"/>
</dbReference>
<dbReference type="InterPro" id="IPR042099">
    <property type="entry name" value="ANL_N_sf"/>
</dbReference>
<dbReference type="InterPro" id="IPR000873">
    <property type="entry name" value="AMP-dep_synth/lig_dom"/>
</dbReference>
<dbReference type="Gene3D" id="3.30.559.30">
    <property type="entry name" value="Nonribosomal peptide synthetase, condensation domain"/>
    <property type="match status" value="1"/>
</dbReference>
<dbReference type="GO" id="GO:0044550">
    <property type="term" value="P:secondary metabolite biosynthetic process"/>
    <property type="evidence" value="ECO:0007669"/>
    <property type="project" value="TreeGrafter"/>
</dbReference>
<dbReference type="FunFam" id="3.40.50.980:FF:000001">
    <property type="entry name" value="Non-ribosomal peptide synthetase"/>
    <property type="match status" value="1"/>
</dbReference>
<dbReference type="InterPro" id="IPR002376">
    <property type="entry name" value="Formyl_transf_N"/>
</dbReference>
<dbReference type="GO" id="GO:0016705">
    <property type="term" value="F:oxidoreductase activity, acting on paired donors, with incorporation or reduction of molecular oxygen"/>
    <property type="evidence" value="ECO:0007669"/>
    <property type="project" value="InterPro"/>
</dbReference>
<dbReference type="InterPro" id="IPR036736">
    <property type="entry name" value="ACP-like_sf"/>
</dbReference>
<evidence type="ECO:0000256" key="1">
    <source>
        <dbReference type="ARBA" id="ARBA00022450"/>
    </source>
</evidence>
<dbReference type="CDD" id="cd08700">
    <property type="entry name" value="FMT_C_OzmH_like"/>
    <property type="match status" value="1"/>
</dbReference>
<dbReference type="InterPro" id="IPR020806">
    <property type="entry name" value="PKS_PP-bd"/>
</dbReference>
<dbReference type="GO" id="GO:0043041">
    <property type="term" value="P:amino acid activation for nonribosomal peptide biosynthetic process"/>
    <property type="evidence" value="ECO:0007669"/>
    <property type="project" value="TreeGrafter"/>
</dbReference>
<dbReference type="Gene3D" id="3.40.50.12230">
    <property type="match status" value="1"/>
</dbReference>
<accession>A0A0J7XXI5</accession>
<dbReference type="PRINTS" id="PR00154">
    <property type="entry name" value="AMPBINDING"/>
</dbReference>
<keyword evidence="1" id="KW-0596">Phosphopantetheine</keyword>
<name>A0A0J7XXI5_9SPHN</name>
<dbReference type="InterPro" id="IPR025110">
    <property type="entry name" value="AMP-bd_C"/>
</dbReference>
<dbReference type="FunFam" id="2.30.38.10:FF:000001">
    <property type="entry name" value="Non-ribosomal peptide synthetase PvdI"/>
    <property type="match status" value="1"/>
</dbReference>
<proteinExistence type="predicted"/>
<dbReference type="Gene3D" id="3.20.20.30">
    <property type="entry name" value="Luciferase-like domain"/>
    <property type="match status" value="1"/>
</dbReference>
<dbReference type="InterPro" id="IPR011034">
    <property type="entry name" value="Formyl_transferase-like_C_sf"/>
</dbReference>
<dbReference type="PANTHER" id="PTHR45527:SF1">
    <property type="entry name" value="FATTY ACID SYNTHASE"/>
    <property type="match status" value="1"/>
</dbReference>
<dbReference type="Pfam" id="PF00296">
    <property type="entry name" value="Bac_luciferase"/>
    <property type="match status" value="1"/>
</dbReference>
<dbReference type="CDD" id="cd05930">
    <property type="entry name" value="A_NRPS"/>
    <property type="match status" value="1"/>
</dbReference>
<sequence length="1550" mass="167609">MGMKSRCVLIGSERLLIECAAKLRDRGHDIVAIVSDQTPILDWAGREFIPVLETPSALIDAGLPAFDYLFSITNLRRLPAEIVSLPLRAAINFHDGVLPGYAGLNTPVWALLNGETRHGISWHLMTADIDAGDLLLTRAVDLDAEDSALSVNTKCFITALDSFDALIMGLETDTIKPRRQDNAPGQLYGLTARPAGAGMIDWNGDAQAIARVVRALDHGSYANPLGSPKLSIDGQVLLVGKASIQPACSGLPAGTIVSIQGEELVVATATHDLRIGAISTCGGLPCRPGEHGLQPGARLENPNLQQRADLSTLNSAVGSFEPWWRKRLARREPLLLPHVDRSQADAAPEMVHCDLAVPGSEIATPARERAVLAALVACLGRITDKPRYDLGYSDPILTSQYGGLEAWFSPQLPLGIDIDFSSGMSHLREALCTEIRQIRRRIGHAADLFARSPELRGSGAEDPSTLPVAILLVEDLDKAVARPAADLTIALLSDGSACRWFHDPRRLDTEAIETMQAAFLALLAGADADPDRPVGELPLLAPDQLRRVVEDWNATDVEIRRDLCIHDLFAQQVARTPDAPAVTCRDRTLTYAELDARSNQLAHQLRALGVGPDVLVGLNADRSVDLVVALVAIHKAGGAYVPLDPSYPPDRIAYMIADSRASIIVTDSALVHALPPTDATILCLDGDWPFIAERSSDLVPALAGPENLAYVIYTSGSTGKPKGVMVEHRNAVNFFAGMDRKLEAPGTWLAVTSLSFDISVLELCWTLTTGFHVVLATNDDIKAAPAIAAVQTPIEFSLFYFPSADASSAADQYRLLLEGAKFADNHGFTAVWTPERHFHAFGGLYPNPSVASAAIAAITSNVQIRGGSVVLPLHHPIRVAEEWSLVDNLSQGRVGISFAAGWQPNDFVLNPENFADRNAVMMRGIDTVRALWRGETRPFPGPLGKDVETAIYPRPVQRELPVWITSAGNVDTFVSAGTAGTFVLTHLLGQTVEEMAAKVARYREAWKAAGHPGEGHVTLMLHSFVGNDADAVREAVRGPMIAYLRTSTDLVKKFAWSFPAFKRRPGMEESSAHADLSSVTEAEMDALLEYAFDRYYDTSGLFGTPQDCLAMVARVRAAGIDEIGCLIDFGLPVKEVLDHLPALDALRQMANPGPTVQSATLPTLMARHEVTHLQCTPSMAHMLVADDAARAQLAKLQRLMIGGEAFPPSLAHDLYALAGTSVMNMYGPTETTIWSAVHKLDGAPGAVPLGRPLANQQVFILDSRQQPCPPGIPGELVIGGEGVVRGYLFRPELTAERFIAHPFRPGARAYRTGDLARQRSDGTLEFLGRLDHQIKIRGYRIELGEIEAVLSSHPEVEQAIVSAREDTPGDVRLVGYYVPANVANTPVDVLRDHMRVHLPEFMVPALFMEMRALPRTPNGKVDRGALPAPQSGAISPGGDYVAPGDAMEERVATIWREVLKLDKVGTRDNFFDIGGHSLLAVQVHRQLRAALDRPLPLTDIFRFPTVQTLSAHLSGGAEGNAAVIEGQARAAERRAALDRRRSIRAPLATR</sequence>
<dbReference type="Pfam" id="PF02911">
    <property type="entry name" value="Formyl_trans_C"/>
    <property type="match status" value="1"/>
</dbReference>
<dbReference type="PROSITE" id="PS00455">
    <property type="entry name" value="AMP_BINDING"/>
    <property type="match status" value="1"/>
</dbReference>
<dbReference type="InterPro" id="IPR045851">
    <property type="entry name" value="AMP-bd_C_sf"/>
</dbReference>
<dbReference type="SUPFAM" id="SSF56801">
    <property type="entry name" value="Acetyl-CoA synthetase-like"/>
    <property type="match status" value="2"/>
</dbReference>
<keyword evidence="5" id="KW-1185">Reference proteome</keyword>
<dbReference type="NCBIfam" id="TIGR04020">
    <property type="entry name" value="seco_metab_LLM"/>
    <property type="match status" value="1"/>
</dbReference>
<dbReference type="FunFam" id="1.10.1200.10:FF:000016">
    <property type="entry name" value="Non-ribosomal peptide synthase"/>
    <property type="match status" value="1"/>
</dbReference>
<dbReference type="GO" id="GO:0072330">
    <property type="term" value="P:monocarboxylic acid biosynthetic process"/>
    <property type="evidence" value="ECO:0007669"/>
    <property type="project" value="UniProtKB-ARBA"/>
</dbReference>
<gene>
    <name evidence="4" type="ORF">V474_15710</name>
</gene>
<dbReference type="InterPro" id="IPR020459">
    <property type="entry name" value="AMP-binding"/>
</dbReference>
<dbReference type="FunFam" id="3.30.300.30:FF:000010">
    <property type="entry name" value="Enterobactin synthetase component F"/>
    <property type="match status" value="1"/>
</dbReference>
<dbReference type="Gene3D" id="3.30.300.30">
    <property type="match status" value="1"/>
</dbReference>
<dbReference type="SUPFAM" id="SSF50486">
    <property type="entry name" value="FMT C-terminal domain-like"/>
    <property type="match status" value="1"/>
</dbReference>
<dbReference type="InterPro" id="IPR020845">
    <property type="entry name" value="AMP-binding_CS"/>
</dbReference>
<reference evidence="4 5" key="1">
    <citation type="journal article" date="2015" name="G3 (Bethesda)">
        <title>Insights into Ongoing Evolution of the Hexachlorocyclohexane Catabolic Pathway from Comparative Genomics of Ten Sphingomonadaceae Strains.</title>
        <authorList>
            <person name="Pearce S.L."/>
            <person name="Oakeshott J.G."/>
            <person name="Pandey G."/>
        </authorList>
    </citation>
    <scope>NUCLEOTIDE SEQUENCE [LARGE SCALE GENOMIC DNA]</scope>
    <source>
        <strain evidence="4 5">LL02</strain>
    </source>
</reference>
<feature type="domain" description="Carrier" evidence="3">
    <location>
        <begin position="1442"/>
        <end position="1517"/>
    </location>
</feature>
<dbReference type="InterPro" id="IPR036661">
    <property type="entry name" value="Luciferase-like_sf"/>
</dbReference>
<dbReference type="Gene3D" id="1.10.1200.10">
    <property type="entry name" value="ACP-like"/>
    <property type="match status" value="1"/>
</dbReference>
<dbReference type="PANTHER" id="PTHR45527">
    <property type="entry name" value="NONRIBOSOMAL PEPTIDE SYNTHETASE"/>
    <property type="match status" value="1"/>
</dbReference>
<dbReference type="Pfam" id="PF00551">
    <property type="entry name" value="Formyl_trans_N"/>
    <property type="match status" value="1"/>
</dbReference>
<dbReference type="EMBL" id="JACU01000004">
    <property type="protein sequence ID" value="KMS56386.1"/>
    <property type="molecule type" value="Genomic_DNA"/>
</dbReference>
<dbReference type="OrthoDB" id="9778690at2"/>